<reference evidence="2" key="1">
    <citation type="submission" date="2020-02" db="EMBL/GenBank/DDBJ databases">
        <authorList>
            <person name="Meier V. D."/>
        </authorList>
    </citation>
    <scope>NUCLEOTIDE SEQUENCE</scope>
    <source>
        <strain evidence="2">AVDCRST_MAG81</strain>
    </source>
</reference>
<evidence type="ECO:0000256" key="1">
    <source>
        <dbReference type="ARBA" id="ARBA00010552"/>
    </source>
</evidence>
<dbReference type="PANTHER" id="PTHR11803:SF58">
    <property type="entry name" value="PROTEIN HMF1-RELATED"/>
    <property type="match status" value="1"/>
</dbReference>
<evidence type="ECO:0000313" key="2">
    <source>
        <dbReference type="EMBL" id="CAA9571527.1"/>
    </source>
</evidence>
<proteinExistence type="inferred from homology"/>
<dbReference type="NCBIfam" id="TIGR00004">
    <property type="entry name" value="Rid family detoxifying hydrolase"/>
    <property type="match status" value="1"/>
</dbReference>
<dbReference type="GO" id="GO:0005829">
    <property type="term" value="C:cytosol"/>
    <property type="evidence" value="ECO:0007669"/>
    <property type="project" value="TreeGrafter"/>
</dbReference>
<organism evidence="2">
    <name type="scientific">uncultured Synechococcales cyanobacterium</name>
    <dbReference type="NCBI Taxonomy" id="1936017"/>
    <lineage>
        <taxon>Bacteria</taxon>
        <taxon>Bacillati</taxon>
        <taxon>Cyanobacteriota</taxon>
        <taxon>Cyanophyceae</taxon>
        <taxon>Synechococcales</taxon>
        <taxon>environmental samples</taxon>
    </lineage>
</organism>
<dbReference type="InterPro" id="IPR035959">
    <property type="entry name" value="RutC-like_sf"/>
</dbReference>
<dbReference type="AlphaFoldDB" id="A0A6J4V8C5"/>
<dbReference type="SUPFAM" id="SSF55298">
    <property type="entry name" value="YjgF-like"/>
    <property type="match status" value="1"/>
</dbReference>
<dbReference type="PROSITE" id="PS01094">
    <property type="entry name" value="UPF0076"/>
    <property type="match status" value="1"/>
</dbReference>
<dbReference type="GO" id="GO:0019239">
    <property type="term" value="F:deaminase activity"/>
    <property type="evidence" value="ECO:0007669"/>
    <property type="project" value="TreeGrafter"/>
</dbReference>
<accession>A0A6J4V8C5</accession>
<name>A0A6J4V8C5_9CYAN</name>
<dbReference type="InterPro" id="IPR019897">
    <property type="entry name" value="RidA_CS"/>
</dbReference>
<dbReference type="InterPro" id="IPR006056">
    <property type="entry name" value="RidA"/>
</dbReference>
<dbReference type="FunFam" id="3.30.1330.40:FF:000001">
    <property type="entry name" value="L-PSP family endoribonuclease"/>
    <property type="match status" value="1"/>
</dbReference>
<dbReference type="Pfam" id="PF01042">
    <property type="entry name" value="Ribonuc_L-PSP"/>
    <property type="match status" value="1"/>
</dbReference>
<gene>
    <name evidence="2" type="ORF">AVDCRST_MAG81-1801</name>
</gene>
<comment type="similarity">
    <text evidence="1">Belongs to the RutC family.</text>
</comment>
<sequence length="172" mass="18196">MSCCCPDRESGSQRLSNCGILNHTLLPNQRTMTREVIQTNQAPAPVGPYNQAIRADGPLIFVAGQIPLDPVSGAIVGTDDVGKQTQQAIVNLAAILQAAGATLQDVVKTTVFLIDINDFGAMNAVYAQYFAEASAPARACVEVSRLPKDVRVEIDCIAVAAPSFTPIQQSVV</sequence>
<dbReference type="CDD" id="cd00448">
    <property type="entry name" value="YjgF_YER057c_UK114_family"/>
    <property type="match status" value="1"/>
</dbReference>
<dbReference type="Gene3D" id="3.30.1330.40">
    <property type="entry name" value="RutC-like"/>
    <property type="match status" value="1"/>
</dbReference>
<dbReference type="PANTHER" id="PTHR11803">
    <property type="entry name" value="2-IMINOBUTANOATE/2-IMINOPROPANOATE DEAMINASE RIDA"/>
    <property type="match status" value="1"/>
</dbReference>
<protein>
    <submittedName>
        <fullName evidence="2">RidA/YER057c/UK114 superfamily protein</fullName>
    </submittedName>
</protein>
<dbReference type="EMBL" id="CADCWO010000095">
    <property type="protein sequence ID" value="CAA9571527.1"/>
    <property type="molecule type" value="Genomic_DNA"/>
</dbReference>
<dbReference type="InterPro" id="IPR006175">
    <property type="entry name" value="YjgF/YER057c/UK114"/>
</dbReference>